<sequence>MKLKKTYVQKPRKWKKNLYENHGFLDNYTDTSFLEELRKNLNVKDSPLPTIILGAGRVTHELCIIVLFTVIFVYLYNGWVEPEAVFMYSGCLTSLGYILYRFFLTAAMPYTTLLKDLRTVLVFLGFGYVLSPVLKTLTDTISTDTIYAMSTFMMFIHLVFFDYGISASIVSSALSLNAALFASVCLASRLATPFHAFVLLTNTVECFALLPILVAEIEDSAVILSTVILLSLVALCTVSVTMTVLFSCVVIFVTIICPLLFKKWTRYKENIYGPWDEAVVEDQEM</sequence>
<protein>
    <recommendedName>
        <fullName evidence="11">Phosphatidylinositol N-acetylglucosaminyltransferase subunit C</fullName>
    </recommendedName>
</protein>
<keyword evidence="7 8" id="KW-0472">Membrane</keyword>
<dbReference type="EMBL" id="JAZDUA010000245">
    <property type="protein sequence ID" value="KAK7863039.1"/>
    <property type="molecule type" value="Genomic_DNA"/>
</dbReference>
<dbReference type="GO" id="GO:0000506">
    <property type="term" value="C:glycosylphosphatidylinositol-N-acetylglucosaminyltransferase (GPI-GnT) complex"/>
    <property type="evidence" value="ECO:0007669"/>
    <property type="project" value="TreeGrafter"/>
</dbReference>
<comment type="caution">
    <text evidence="9">The sequence shown here is derived from an EMBL/GenBank/DDBJ whole genome shotgun (WGS) entry which is preliminary data.</text>
</comment>
<dbReference type="AlphaFoldDB" id="A0AAN9Z4U4"/>
<comment type="pathway">
    <text evidence="2">Glycolipid biosynthesis; glycosylphosphatidylinositol-anchor biosynthesis.</text>
</comment>
<name>A0AAN9Z4U4_9ORTH</name>
<keyword evidence="4" id="KW-0337">GPI-anchor biosynthesis</keyword>
<feature type="transmembrane region" description="Helical" evidence="8">
    <location>
        <begin position="244"/>
        <end position="261"/>
    </location>
</feature>
<dbReference type="PANTHER" id="PTHR12982">
    <property type="entry name" value="PHOSPHATIDYLINOSITOL GLYCAN, CLASS C"/>
    <property type="match status" value="1"/>
</dbReference>
<evidence type="ECO:0000256" key="5">
    <source>
        <dbReference type="ARBA" id="ARBA00022692"/>
    </source>
</evidence>
<dbReference type="Pfam" id="PF06432">
    <property type="entry name" value="GPI2"/>
    <property type="match status" value="1"/>
</dbReference>
<feature type="transmembrane region" description="Helical" evidence="8">
    <location>
        <begin position="116"/>
        <end position="134"/>
    </location>
</feature>
<evidence type="ECO:0000256" key="6">
    <source>
        <dbReference type="ARBA" id="ARBA00022989"/>
    </source>
</evidence>
<dbReference type="InterPro" id="IPR009450">
    <property type="entry name" value="Plno_GlcNAc_GPI2"/>
</dbReference>
<evidence type="ECO:0000256" key="7">
    <source>
        <dbReference type="ARBA" id="ARBA00023136"/>
    </source>
</evidence>
<evidence type="ECO:0000256" key="4">
    <source>
        <dbReference type="ARBA" id="ARBA00022502"/>
    </source>
</evidence>
<feature type="transmembrane region" description="Helical" evidence="8">
    <location>
        <begin position="62"/>
        <end position="79"/>
    </location>
</feature>
<dbReference type="PANTHER" id="PTHR12982:SF0">
    <property type="entry name" value="PHOSPHATIDYLINOSITOL N-ACETYLGLUCOSAMINYLTRANSFERASE SUBUNIT C"/>
    <property type="match status" value="1"/>
</dbReference>
<reference evidence="9 10" key="1">
    <citation type="submission" date="2024-03" db="EMBL/GenBank/DDBJ databases">
        <title>The genome assembly and annotation of the cricket Gryllus longicercus Weissman &amp; Gray.</title>
        <authorList>
            <person name="Szrajer S."/>
            <person name="Gray D."/>
            <person name="Ylla G."/>
        </authorList>
    </citation>
    <scope>NUCLEOTIDE SEQUENCE [LARGE SCALE GENOMIC DNA]</scope>
    <source>
        <strain evidence="9">DAG 2021-001</strain>
        <tissue evidence="9">Whole body minus gut</tissue>
    </source>
</reference>
<organism evidence="9 10">
    <name type="scientific">Gryllus longicercus</name>
    <dbReference type="NCBI Taxonomy" id="2509291"/>
    <lineage>
        <taxon>Eukaryota</taxon>
        <taxon>Metazoa</taxon>
        <taxon>Ecdysozoa</taxon>
        <taxon>Arthropoda</taxon>
        <taxon>Hexapoda</taxon>
        <taxon>Insecta</taxon>
        <taxon>Pterygota</taxon>
        <taxon>Neoptera</taxon>
        <taxon>Polyneoptera</taxon>
        <taxon>Orthoptera</taxon>
        <taxon>Ensifera</taxon>
        <taxon>Gryllidea</taxon>
        <taxon>Grylloidea</taxon>
        <taxon>Gryllidae</taxon>
        <taxon>Gryllinae</taxon>
        <taxon>Gryllus</taxon>
    </lineage>
</organism>
<evidence type="ECO:0000313" key="9">
    <source>
        <dbReference type="EMBL" id="KAK7863039.1"/>
    </source>
</evidence>
<dbReference type="GO" id="GO:0006506">
    <property type="term" value="P:GPI anchor biosynthetic process"/>
    <property type="evidence" value="ECO:0007669"/>
    <property type="project" value="UniProtKB-KW"/>
</dbReference>
<evidence type="ECO:0000256" key="3">
    <source>
        <dbReference type="ARBA" id="ARBA00008321"/>
    </source>
</evidence>
<evidence type="ECO:0008006" key="11">
    <source>
        <dbReference type="Google" id="ProtNLM"/>
    </source>
</evidence>
<keyword evidence="5 8" id="KW-0812">Transmembrane</keyword>
<proteinExistence type="inferred from homology"/>
<feature type="transmembrane region" description="Helical" evidence="8">
    <location>
        <begin position="85"/>
        <end position="104"/>
    </location>
</feature>
<evidence type="ECO:0000313" key="10">
    <source>
        <dbReference type="Proteomes" id="UP001378592"/>
    </source>
</evidence>
<gene>
    <name evidence="9" type="ORF">R5R35_010781</name>
</gene>
<evidence type="ECO:0000256" key="2">
    <source>
        <dbReference type="ARBA" id="ARBA00004687"/>
    </source>
</evidence>
<dbReference type="PIRSF" id="PIRSF016104">
    <property type="entry name" value="GPI2"/>
    <property type="match status" value="1"/>
</dbReference>
<evidence type="ECO:0000256" key="8">
    <source>
        <dbReference type="SAM" id="Phobius"/>
    </source>
</evidence>
<keyword evidence="6 8" id="KW-1133">Transmembrane helix</keyword>
<dbReference type="Proteomes" id="UP001378592">
    <property type="component" value="Unassembled WGS sequence"/>
</dbReference>
<comment type="subcellular location">
    <subcellularLocation>
        <location evidence="1">Membrane</location>
        <topology evidence="1">Multi-pass membrane protein</topology>
    </subcellularLocation>
</comment>
<accession>A0AAN9Z4U4</accession>
<keyword evidence="10" id="KW-1185">Reference proteome</keyword>
<evidence type="ECO:0000256" key="1">
    <source>
        <dbReference type="ARBA" id="ARBA00004141"/>
    </source>
</evidence>
<comment type="similarity">
    <text evidence="3">Belongs to the PIGC family.</text>
</comment>
<feature type="transmembrane region" description="Helical" evidence="8">
    <location>
        <begin position="196"/>
        <end position="214"/>
    </location>
</feature>
<feature type="transmembrane region" description="Helical" evidence="8">
    <location>
        <begin position="146"/>
        <end position="165"/>
    </location>
</feature>